<dbReference type="Gene3D" id="1.10.10.10">
    <property type="entry name" value="Winged helix-like DNA-binding domain superfamily/Winged helix DNA-binding domain"/>
    <property type="match status" value="1"/>
</dbReference>
<evidence type="ECO:0000256" key="5">
    <source>
        <dbReference type="SAM" id="MobiDB-lite"/>
    </source>
</evidence>
<evidence type="ECO:0000256" key="1">
    <source>
        <dbReference type="ARBA" id="ARBA00004496"/>
    </source>
</evidence>
<reference evidence="7 8" key="1">
    <citation type="submission" date="2021-03" db="EMBL/GenBank/DDBJ databases">
        <title>The complete genome sequence of Acetobacter sacchari TBRC 11175.</title>
        <authorList>
            <person name="Charoenyingcharoen P."/>
            <person name="Yukphan P."/>
        </authorList>
    </citation>
    <scope>NUCLEOTIDE SEQUENCE [LARGE SCALE GENOMIC DNA]</scope>
    <source>
        <strain evidence="7 8">TBRC 11175</strain>
    </source>
</reference>
<gene>
    <name evidence="7" type="ORF">J2D73_09790</name>
</gene>
<name>A0ABS3LW06_9PROT</name>
<accession>A0ABS3LW06</accession>
<dbReference type="Proteomes" id="UP000664771">
    <property type="component" value="Unassembled WGS sequence"/>
</dbReference>
<evidence type="ECO:0000256" key="2">
    <source>
        <dbReference type="ARBA" id="ARBA00009695"/>
    </source>
</evidence>
<protein>
    <recommendedName>
        <fullName evidence="3">Regulatory protein RecX</fullName>
    </recommendedName>
</protein>
<comment type="caution">
    <text evidence="7">The sequence shown here is derived from an EMBL/GenBank/DDBJ whole genome shotgun (WGS) entry which is preliminary data.</text>
</comment>
<evidence type="ECO:0000256" key="3">
    <source>
        <dbReference type="ARBA" id="ARBA00018111"/>
    </source>
</evidence>
<sequence>MSSRRSISRTNATPAPPQRPDRPGLREAALTHLSRFATTERALSQVLERRILRWAQRATDAGLDAGEVSAAVTELRPLAEQIACEMTALGAVNDAAFAKARAARLTRSGRSRRAVQTRLAAKGLDTSVIDDALENALGEGDAGRDAELAAALVFARKRRIGPFSPDGEGDDENEDSPRILAAFARAGFSRDVAERALTTERDEADERIHALRNSA</sequence>
<organism evidence="7 8">
    <name type="scientific">Acetobacter sacchari</name>
    <dbReference type="NCBI Taxonomy" id="2661687"/>
    <lineage>
        <taxon>Bacteria</taxon>
        <taxon>Pseudomonadati</taxon>
        <taxon>Pseudomonadota</taxon>
        <taxon>Alphaproteobacteria</taxon>
        <taxon>Acetobacterales</taxon>
        <taxon>Acetobacteraceae</taxon>
        <taxon>Acetobacter</taxon>
    </lineage>
</organism>
<feature type="domain" description="RecX second three-helical" evidence="6">
    <location>
        <begin position="93"/>
        <end position="133"/>
    </location>
</feature>
<evidence type="ECO:0000313" key="8">
    <source>
        <dbReference type="Proteomes" id="UP000664771"/>
    </source>
</evidence>
<dbReference type="Pfam" id="PF02631">
    <property type="entry name" value="RecX_HTH2"/>
    <property type="match status" value="1"/>
</dbReference>
<proteinExistence type="inferred from homology"/>
<dbReference type="InterPro" id="IPR053924">
    <property type="entry name" value="RecX_HTH_2nd"/>
</dbReference>
<evidence type="ECO:0000259" key="6">
    <source>
        <dbReference type="Pfam" id="PF02631"/>
    </source>
</evidence>
<evidence type="ECO:0000256" key="4">
    <source>
        <dbReference type="ARBA" id="ARBA00022490"/>
    </source>
</evidence>
<dbReference type="EMBL" id="JAFVMF010000009">
    <property type="protein sequence ID" value="MBO1360087.1"/>
    <property type="molecule type" value="Genomic_DNA"/>
</dbReference>
<feature type="compositionally biased region" description="Polar residues" evidence="5">
    <location>
        <begin position="1"/>
        <end position="13"/>
    </location>
</feature>
<dbReference type="RefSeq" id="WP_207881376.1">
    <property type="nucleotide sequence ID" value="NZ_JAFVMF010000009.1"/>
</dbReference>
<keyword evidence="8" id="KW-1185">Reference proteome</keyword>
<comment type="subcellular location">
    <subcellularLocation>
        <location evidence="1">Cytoplasm</location>
    </subcellularLocation>
</comment>
<comment type="similarity">
    <text evidence="2">Belongs to the RecX family.</text>
</comment>
<evidence type="ECO:0000313" key="7">
    <source>
        <dbReference type="EMBL" id="MBO1360087.1"/>
    </source>
</evidence>
<keyword evidence="4" id="KW-0963">Cytoplasm</keyword>
<feature type="region of interest" description="Disordered" evidence="5">
    <location>
        <begin position="1"/>
        <end position="24"/>
    </location>
</feature>
<dbReference type="InterPro" id="IPR036388">
    <property type="entry name" value="WH-like_DNA-bd_sf"/>
</dbReference>